<dbReference type="STRING" id="324925.Ppha_1400"/>
<dbReference type="Proteomes" id="UP000002724">
    <property type="component" value="Chromosome"/>
</dbReference>
<evidence type="ECO:0000313" key="3">
    <source>
        <dbReference type="Proteomes" id="UP000002724"/>
    </source>
</evidence>
<gene>
    <name evidence="2" type="ordered locus">Ppha_1400</name>
</gene>
<dbReference type="EMBL" id="CP001110">
    <property type="protein sequence ID" value="ACF43663.1"/>
    <property type="molecule type" value="Genomic_DNA"/>
</dbReference>
<proteinExistence type="predicted"/>
<reference evidence="2 3" key="1">
    <citation type="submission" date="2008-06" db="EMBL/GenBank/DDBJ databases">
        <title>Complete sequence of Pelodictyon phaeoclathratiforme BU-1.</title>
        <authorList>
            <consortium name="US DOE Joint Genome Institute"/>
            <person name="Lucas S."/>
            <person name="Copeland A."/>
            <person name="Lapidus A."/>
            <person name="Glavina del Rio T."/>
            <person name="Dalin E."/>
            <person name="Tice H."/>
            <person name="Bruce D."/>
            <person name="Goodwin L."/>
            <person name="Pitluck S."/>
            <person name="Schmutz J."/>
            <person name="Larimer F."/>
            <person name="Land M."/>
            <person name="Hauser L."/>
            <person name="Kyrpides N."/>
            <person name="Mikhailova N."/>
            <person name="Liu Z."/>
            <person name="Li T."/>
            <person name="Zhao F."/>
            <person name="Overmann J."/>
            <person name="Bryant D.A."/>
            <person name="Richardson P."/>
        </authorList>
    </citation>
    <scope>NUCLEOTIDE SEQUENCE [LARGE SCALE GENOMIC DNA]</scope>
    <source>
        <strain evidence="3">DSM 5477 / BU-1</strain>
    </source>
</reference>
<protein>
    <submittedName>
        <fullName evidence="2">Uncharacterized protein</fullName>
    </submittedName>
</protein>
<keyword evidence="1" id="KW-0812">Transmembrane</keyword>
<feature type="transmembrane region" description="Helical" evidence="1">
    <location>
        <begin position="58"/>
        <end position="80"/>
    </location>
</feature>
<dbReference type="AlphaFoldDB" id="B4S9W7"/>
<organism evidence="2 3">
    <name type="scientific">Pelodictyon phaeoclathratiforme (strain DSM 5477 / BU-1)</name>
    <dbReference type="NCBI Taxonomy" id="324925"/>
    <lineage>
        <taxon>Bacteria</taxon>
        <taxon>Pseudomonadati</taxon>
        <taxon>Chlorobiota</taxon>
        <taxon>Chlorobiia</taxon>
        <taxon>Chlorobiales</taxon>
        <taxon>Chlorobiaceae</taxon>
        <taxon>Chlorobium/Pelodictyon group</taxon>
        <taxon>Pelodictyon</taxon>
    </lineage>
</organism>
<keyword evidence="3" id="KW-1185">Reference proteome</keyword>
<dbReference type="HOGENOM" id="CLU_188969_0_0_10"/>
<sequence>MKVGVRIPSLKKRIAARTSWKRYARQSLGFKAPRCYGWITNPKKALYNRVYYRTIRGCSVVLVVVLSAAGAFGCGVAWAVNIR</sequence>
<dbReference type="OrthoDB" id="9816323at2"/>
<keyword evidence="1" id="KW-0472">Membrane</keyword>
<keyword evidence="1" id="KW-1133">Transmembrane helix</keyword>
<dbReference type="RefSeq" id="WP_012508154.1">
    <property type="nucleotide sequence ID" value="NC_011060.1"/>
</dbReference>
<evidence type="ECO:0000313" key="2">
    <source>
        <dbReference type="EMBL" id="ACF43663.1"/>
    </source>
</evidence>
<evidence type="ECO:0000256" key="1">
    <source>
        <dbReference type="SAM" id="Phobius"/>
    </source>
</evidence>
<dbReference type="KEGG" id="pph:Ppha_1400"/>
<name>B4S9W7_PELPB</name>
<accession>B4S9W7</accession>